<name>A0A1Z5IQP8_9LACO</name>
<reference evidence="1 2" key="1">
    <citation type="submission" date="2015-11" db="EMBL/GenBank/DDBJ databases">
        <title>Draft genome sequences of new species of the genus Lactobacillus isolated from orchardgrass silage.</title>
        <authorList>
            <person name="Tohno M."/>
            <person name="Tanizawa Y."/>
            <person name="Arita M."/>
        </authorList>
    </citation>
    <scope>NUCLEOTIDE SEQUENCE [LARGE SCALE GENOMIC DNA]</scope>
    <source>
        <strain evidence="1 2">IWT140</strain>
    </source>
</reference>
<evidence type="ECO:0000313" key="1">
    <source>
        <dbReference type="EMBL" id="GAX04095.1"/>
    </source>
</evidence>
<protein>
    <submittedName>
        <fullName evidence="1">Uncharacterized protein</fullName>
    </submittedName>
</protein>
<gene>
    <name evidence="1" type="ORF">IWT140_01732</name>
</gene>
<dbReference type="AlphaFoldDB" id="A0A1Z5IQP8"/>
<organism evidence="1 2">
    <name type="scientific">Secundilactobacillus pentosiphilus</name>
    <dbReference type="NCBI Taxonomy" id="1714682"/>
    <lineage>
        <taxon>Bacteria</taxon>
        <taxon>Bacillati</taxon>
        <taxon>Bacillota</taxon>
        <taxon>Bacilli</taxon>
        <taxon>Lactobacillales</taxon>
        <taxon>Lactobacillaceae</taxon>
        <taxon>Secundilactobacillus</taxon>
    </lineage>
</organism>
<proteinExistence type="predicted"/>
<dbReference type="Proteomes" id="UP000198430">
    <property type="component" value="Unassembled WGS sequence"/>
</dbReference>
<dbReference type="EMBL" id="BCMH01000012">
    <property type="protein sequence ID" value="GAX04095.1"/>
    <property type="molecule type" value="Genomic_DNA"/>
</dbReference>
<evidence type="ECO:0000313" key="2">
    <source>
        <dbReference type="Proteomes" id="UP000198430"/>
    </source>
</evidence>
<dbReference type="RefSeq" id="WP_089089052.1">
    <property type="nucleotide sequence ID" value="NZ_BCMH01000012.1"/>
</dbReference>
<comment type="caution">
    <text evidence="1">The sequence shown here is derived from an EMBL/GenBank/DDBJ whole genome shotgun (WGS) entry which is preliminary data.</text>
</comment>
<sequence>MRTGDIVRNPWVSTDMITAYFIFLKSGKRYAQTLQLTDQGTLEMVLYLASDLKPTAERQFKVVGHTQIFKTFEKELIDIAKQEEKVNE</sequence>
<keyword evidence="2" id="KW-1185">Reference proteome</keyword>
<accession>A0A1Z5IQP8</accession>